<dbReference type="PANTHER" id="PTHR12286">
    <property type="entry name" value="SACCHAROPINE DEHYDROGENASE-LIKE OXIDOREDUCTASE"/>
    <property type="match status" value="1"/>
</dbReference>
<sequence length="410" mass="41969">MGTTDGREHDLVLLGASGFVGRLVAGHLARHAPPDLRVALAGRSAQRVGEVRDSLGGPAARWPVLEVDSADDDAVARLARGAAVVVSTVGPYLRHGLPLVRACATAGTHYADVTGEVAFVRRSIDVAHESAVATGARIVHACGFDSVPSDLAVRALAERALADGAGGLTRTQLALVAARGGVSGGTVDSLRTQLDAAAADPAVAQLMGDPYALSPDRGSEPAAGERGLRGPRRDPETGEWLAPFVMAPFNTRVVRRSNALTGWAYGRGLRYSEVVSCGSGRLAPVAAGGLALATGALVAALRLSPTRRVVDRLLPKPGTGPGERTREGGMFRTRTTAHTGSGRAYVAHVAASGDPGYAATAVMLGESALALALDPHEGGGGVLTPATAVGGALTARLRARGFELRVEERP</sequence>
<dbReference type="InParanoid" id="A0A420XQ59"/>
<feature type="domain" description="Saccharopine dehydrogenase NADP binding" evidence="2">
    <location>
        <begin position="12"/>
        <end position="122"/>
    </location>
</feature>
<dbReference type="InterPro" id="IPR005097">
    <property type="entry name" value="Sacchrp_dh_NADP-bd"/>
</dbReference>
<protein>
    <submittedName>
        <fullName evidence="3">Short subunit dehydrogenase-like uncharacterized protein</fullName>
    </submittedName>
</protein>
<feature type="compositionally biased region" description="Basic and acidic residues" evidence="1">
    <location>
        <begin position="226"/>
        <end position="236"/>
    </location>
</feature>
<dbReference type="SUPFAM" id="SSF51735">
    <property type="entry name" value="NAD(P)-binding Rossmann-fold domains"/>
    <property type="match status" value="1"/>
</dbReference>
<dbReference type="Pfam" id="PF03435">
    <property type="entry name" value="Sacchrp_dh_NADP"/>
    <property type="match status" value="1"/>
</dbReference>
<dbReference type="OrthoDB" id="4369409at2"/>
<gene>
    <name evidence="3" type="ORF">CLV35_1889</name>
</gene>
<dbReference type="GO" id="GO:0009247">
    <property type="term" value="P:glycolipid biosynthetic process"/>
    <property type="evidence" value="ECO:0007669"/>
    <property type="project" value="TreeGrafter"/>
</dbReference>
<dbReference type="RefSeq" id="WP_121193195.1">
    <property type="nucleotide sequence ID" value="NZ_RBWV01000011.1"/>
</dbReference>
<organism evidence="3 4">
    <name type="scientific">Motilibacter peucedani</name>
    <dbReference type="NCBI Taxonomy" id="598650"/>
    <lineage>
        <taxon>Bacteria</taxon>
        <taxon>Bacillati</taxon>
        <taxon>Actinomycetota</taxon>
        <taxon>Actinomycetes</taxon>
        <taxon>Motilibacterales</taxon>
        <taxon>Motilibacteraceae</taxon>
        <taxon>Motilibacter</taxon>
    </lineage>
</organism>
<dbReference type="InterPro" id="IPR051276">
    <property type="entry name" value="Saccharopine_DH-like_oxidrdct"/>
</dbReference>
<dbReference type="FunCoup" id="A0A420XQ59">
    <property type="interactions" value="157"/>
</dbReference>
<dbReference type="Gene3D" id="3.40.50.720">
    <property type="entry name" value="NAD(P)-binding Rossmann-like Domain"/>
    <property type="match status" value="1"/>
</dbReference>
<evidence type="ECO:0000256" key="1">
    <source>
        <dbReference type="SAM" id="MobiDB-lite"/>
    </source>
</evidence>
<keyword evidence="4" id="KW-1185">Reference proteome</keyword>
<feature type="region of interest" description="Disordered" evidence="1">
    <location>
        <begin position="211"/>
        <end position="237"/>
    </location>
</feature>
<evidence type="ECO:0000313" key="3">
    <source>
        <dbReference type="EMBL" id="RKS75423.1"/>
    </source>
</evidence>
<proteinExistence type="predicted"/>
<dbReference type="PANTHER" id="PTHR12286:SF5">
    <property type="entry name" value="SACCHAROPINE DEHYDROGENASE-LIKE OXIDOREDUCTASE"/>
    <property type="match status" value="1"/>
</dbReference>
<reference evidence="3 4" key="1">
    <citation type="submission" date="2018-10" db="EMBL/GenBank/DDBJ databases">
        <title>Genomic Encyclopedia of Archaeal and Bacterial Type Strains, Phase II (KMG-II): from individual species to whole genera.</title>
        <authorList>
            <person name="Goeker M."/>
        </authorList>
    </citation>
    <scope>NUCLEOTIDE SEQUENCE [LARGE SCALE GENOMIC DNA]</scope>
    <source>
        <strain evidence="3 4">RP-AC37</strain>
    </source>
</reference>
<accession>A0A420XQ59</accession>
<name>A0A420XQ59_9ACTN</name>
<dbReference type="InterPro" id="IPR036291">
    <property type="entry name" value="NAD(P)-bd_dom_sf"/>
</dbReference>
<dbReference type="AlphaFoldDB" id="A0A420XQ59"/>
<comment type="caution">
    <text evidence="3">The sequence shown here is derived from an EMBL/GenBank/DDBJ whole genome shotgun (WGS) entry which is preliminary data.</text>
</comment>
<evidence type="ECO:0000259" key="2">
    <source>
        <dbReference type="Pfam" id="PF03435"/>
    </source>
</evidence>
<dbReference type="EMBL" id="RBWV01000011">
    <property type="protein sequence ID" value="RKS75423.1"/>
    <property type="molecule type" value="Genomic_DNA"/>
</dbReference>
<dbReference type="GO" id="GO:0005886">
    <property type="term" value="C:plasma membrane"/>
    <property type="evidence" value="ECO:0007669"/>
    <property type="project" value="TreeGrafter"/>
</dbReference>
<dbReference type="Proteomes" id="UP000281955">
    <property type="component" value="Unassembled WGS sequence"/>
</dbReference>
<evidence type="ECO:0000313" key="4">
    <source>
        <dbReference type="Proteomes" id="UP000281955"/>
    </source>
</evidence>